<dbReference type="AlphaFoldDB" id="T1CB47"/>
<dbReference type="InterPro" id="IPR041657">
    <property type="entry name" value="HTH_17"/>
</dbReference>
<dbReference type="Pfam" id="PF00239">
    <property type="entry name" value="Resolvase"/>
    <property type="match status" value="1"/>
</dbReference>
<evidence type="ECO:0000256" key="2">
    <source>
        <dbReference type="ARBA" id="ARBA00023125"/>
    </source>
</evidence>
<evidence type="ECO:0000259" key="4">
    <source>
        <dbReference type="PROSITE" id="PS51736"/>
    </source>
</evidence>
<feature type="domain" description="Resolvase/invertase-type recombinase catalytic" evidence="4">
    <location>
        <begin position="58"/>
        <end position="191"/>
    </location>
</feature>
<reference evidence="5" key="1">
    <citation type="submission" date="2013-08" db="EMBL/GenBank/DDBJ databases">
        <authorList>
            <person name="Mendez C."/>
            <person name="Richter M."/>
            <person name="Ferrer M."/>
            <person name="Sanchez J."/>
        </authorList>
    </citation>
    <scope>NUCLEOTIDE SEQUENCE</scope>
</reference>
<dbReference type="PANTHER" id="PTHR36172:SF1">
    <property type="entry name" value="RESOLVASE-RELATED"/>
    <property type="match status" value="1"/>
</dbReference>
<dbReference type="InterPro" id="IPR006118">
    <property type="entry name" value="Recombinase_CS"/>
</dbReference>
<dbReference type="InterPro" id="IPR048046">
    <property type="entry name" value="Transpos_IS607"/>
</dbReference>
<protein>
    <submittedName>
        <fullName evidence="5">DNA binding domain protein, excisionase family</fullName>
    </submittedName>
</protein>
<evidence type="ECO:0000256" key="1">
    <source>
        <dbReference type="ARBA" id="ARBA00022908"/>
    </source>
</evidence>
<dbReference type="GO" id="GO:0015074">
    <property type="term" value="P:DNA integration"/>
    <property type="evidence" value="ECO:0007669"/>
    <property type="project" value="UniProtKB-KW"/>
</dbReference>
<keyword evidence="3" id="KW-0233">DNA recombination</keyword>
<dbReference type="EMBL" id="AUZY01000511">
    <property type="protein sequence ID" value="EQD78503.1"/>
    <property type="molecule type" value="Genomic_DNA"/>
</dbReference>
<dbReference type="InterPro" id="IPR041718">
    <property type="entry name" value="IS607_transposase-like"/>
</dbReference>
<dbReference type="SUPFAM" id="SSF46955">
    <property type="entry name" value="Putative DNA-binding domain"/>
    <property type="match status" value="1"/>
</dbReference>
<keyword evidence="2" id="KW-0238">DNA-binding</keyword>
<evidence type="ECO:0000313" key="5">
    <source>
        <dbReference type="EMBL" id="EQD78503.1"/>
    </source>
</evidence>
<dbReference type="InterPro" id="IPR006119">
    <property type="entry name" value="Resolv_N"/>
</dbReference>
<dbReference type="GO" id="GO:0003677">
    <property type="term" value="F:DNA binding"/>
    <property type="evidence" value="ECO:0007669"/>
    <property type="project" value="UniProtKB-KW"/>
</dbReference>
<keyword evidence="1" id="KW-0229">DNA integration</keyword>
<dbReference type="InterPro" id="IPR009061">
    <property type="entry name" value="DNA-bd_dom_put_sf"/>
</dbReference>
<evidence type="ECO:0000256" key="3">
    <source>
        <dbReference type="ARBA" id="ARBA00023172"/>
    </source>
</evidence>
<dbReference type="Gene3D" id="1.10.287.2170">
    <property type="match status" value="1"/>
</dbReference>
<organism evidence="5">
    <name type="scientific">mine drainage metagenome</name>
    <dbReference type="NCBI Taxonomy" id="410659"/>
    <lineage>
        <taxon>unclassified sequences</taxon>
        <taxon>metagenomes</taxon>
        <taxon>ecological metagenomes</taxon>
    </lineage>
</organism>
<dbReference type="NCBIfam" id="NF033518">
    <property type="entry name" value="transpos_IS607"/>
    <property type="match status" value="1"/>
</dbReference>
<reference evidence="5" key="2">
    <citation type="journal article" date="2014" name="ISME J.">
        <title>Microbial stratification in low pH oxic and suboxic macroscopic growths along an acid mine drainage.</title>
        <authorList>
            <person name="Mendez-Garcia C."/>
            <person name="Mesa V."/>
            <person name="Sprenger R.R."/>
            <person name="Richter M."/>
            <person name="Diez M.S."/>
            <person name="Solano J."/>
            <person name="Bargiela R."/>
            <person name="Golyshina O.V."/>
            <person name="Manteca A."/>
            <person name="Ramos J.L."/>
            <person name="Gallego J.R."/>
            <person name="Llorente I."/>
            <person name="Martins Dos Santos V.A."/>
            <person name="Jensen O.N."/>
            <person name="Pelaez A.I."/>
            <person name="Sanchez J."/>
            <person name="Ferrer M."/>
        </authorList>
    </citation>
    <scope>NUCLEOTIDE SEQUENCE</scope>
</reference>
<dbReference type="Gene3D" id="3.40.50.1390">
    <property type="entry name" value="Resolvase, N-terminal catalytic domain"/>
    <property type="match status" value="1"/>
</dbReference>
<dbReference type="PROSITE" id="PS00397">
    <property type="entry name" value="RECOMBINASES_1"/>
    <property type="match status" value="1"/>
</dbReference>
<proteinExistence type="predicted"/>
<dbReference type="SMART" id="SM00857">
    <property type="entry name" value="Resolvase"/>
    <property type="match status" value="1"/>
</dbReference>
<accession>T1CB47</accession>
<name>T1CB47_9ZZZZ</name>
<gene>
    <name evidence="5" type="ORF">B1B_00689</name>
</gene>
<dbReference type="CDD" id="cd04762">
    <property type="entry name" value="HTH_MerR-trunc"/>
    <property type="match status" value="1"/>
</dbReference>
<dbReference type="Pfam" id="PF12728">
    <property type="entry name" value="HTH_17"/>
    <property type="match status" value="1"/>
</dbReference>
<dbReference type="InterPro" id="IPR036162">
    <property type="entry name" value="Resolvase-like_N_sf"/>
</dbReference>
<dbReference type="GO" id="GO:0000150">
    <property type="term" value="F:DNA strand exchange activity"/>
    <property type="evidence" value="ECO:0007669"/>
    <property type="project" value="InterPro"/>
</dbReference>
<sequence>MEKLYTLRDACEILQIDPTTLRKWDREGKIRCIRLQNNYRRVPESEINRILGIMKERTSYIYARVSSSGQKEDLERQKQNLTTVSPQSVVISDVRSGMKFNRKGFLELLDLIEDDKVSTIYITHKDRLARFGFDLIERICEIHGTKIVETDGEEILSANEELSRDLISIITSFSARLYGLRSHKTGNCWMR</sequence>
<dbReference type="PROSITE" id="PS51736">
    <property type="entry name" value="RECOMBINASES_3"/>
    <property type="match status" value="1"/>
</dbReference>
<dbReference type="PANTHER" id="PTHR36172">
    <property type="match status" value="1"/>
</dbReference>
<comment type="caution">
    <text evidence="5">The sequence shown here is derived from an EMBL/GenBank/DDBJ whole genome shotgun (WGS) entry which is preliminary data.</text>
</comment>
<dbReference type="Gene3D" id="1.10.1660.10">
    <property type="match status" value="1"/>
</dbReference>
<dbReference type="InterPro" id="IPR051491">
    <property type="entry name" value="Recombinase/Transposase-rel"/>
</dbReference>
<dbReference type="CDD" id="cd03769">
    <property type="entry name" value="SR_IS607_transposase_like"/>
    <property type="match status" value="1"/>
</dbReference>
<dbReference type="SUPFAM" id="SSF53041">
    <property type="entry name" value="Resolvase-like"/>
    <property type="match status" value="1"/>
</dbReference>